<feature type="region of interest" description="Disordered" evidence="1">
    <location>
        <begin position="25"/>
        <end position="64"/>
    </location>
</feature>
<organism evidence="2 3">
    <name type="scientific">Corynespora cassiicola Philippines</name>
    <dbReference type="NCBI Taxonomy" id="1448308"/>
    <lineage>
        <taxon>Eukaryota</taxon>
        <taxon>Fungi</taxon>
        <taxon>Dikarya</taxon>
        <taxon>Ascomycota</taxon>
        <taxon>Pezizomycotina</taxon>
        <taxon>Dothideomycetes</taxon>
        <taxon>Pleosporomycetidae</taxon>
        <taxon>Pleosporales</taxon>
        <taxon>Corynesporascaceae</taxon>
        <taxon>Corynespora</taxon>
    </lineage>
</organism>
<sequence>MSASKHVTASHLSLPSTTIRTQLCLLSPTKKPRSNSIKPPYFPQRRSSPTDRPLQTSNLLPNPLVSSESHVTRIKIAAQSPMRIKRPTTHSLATPMSVSLSAYTPVTNRTSWALLPKVPPQIASRYAAGSTASQL</sequence>
<reference evidence="2 3" key="1">
    <citation type="journal article" date="2018" name="Front. Microbiol.">
        <title>Genome-Wide Analysis of Corynespora cassiicola Leaf Fall Disease Putative Effectors.</title>
        <authorList>
            <person name="Lopez D."/>
            <person name="Ribeiro S."/>
            <person name="Label P."/>
            <person name="Fumanal B."/>
            <person name="Venisse J.S."/>
            <person name="Kohler A."/>
            <person name="de Oliveira R.R."/>
            <person name="Labutti K."/>
            <person name="Lipzen A."/>
            <person name="Lail K."/>
            <person name="Bauer D."/>
            <person name="Ohm R.A."/>
            <person name="Barry K.W."/>
            <person name="Spatafora J."/>
            <person name="Grigoriev I.V."/>
            <person name="Martin F.M."/>
            <person name="Pujade-Renaud V."/>
        </authorList>
    </citation>
    <scope>NUCLEOTIDE SEQUENCE [LARGE SCALE GENOMIC DNA]</scope>
    <source>
        <strain evidence="2 3">Philippines</strain>
    </source>
</reference>
<evidence type="ECO:0000256" key="1">
    <source>
        <dbReference type="SAM" id="MobiDB-lite"/>
    </source>
</evidence>
<evidence type="ECO:0000313" key="3">
    <source>
        <dbReference type="Proteomes" id="UP000240883"/>
    </source>
</evidence>
<dbReference type="Proteomes" id="UP000240883">
    <property type="component" value="Unassembled WGS sequence"/>
</dbReference>
<name>A0A2T2NFJ1_CORCC</name>
<proteinExistence type="predicted"/>
<accession>A0A2T2NFJ1</accession>
<feature type="compositionally biased region" description="Polar residues" evidence="1">
    <location>
        <begin position="53"/>
        <end position="64"/>
    </location>
</feature>
<dbReference type="EMBL" id="KZ678139">
    <property type="protein sequence ID" value="PSN64139.1"/>
    <property type="molecule type" value="Genomic_DNA"/>
</dbReference>
<evidence type="ECO:0000313" key="2">
    <source>
        <dbReference type="EMBL" id="PSN64139.1"/>
    </source>
</evidence>
<protein>
    <submittedName>
        <fullName evidence="2">Uncharacterized protein</fullName>
    </submittedName>
</protein>
<gene>
    <name evidence="2" type="ORF">BS50DRAFT_98729</name>
</gene>
<dbReference type="AlphaFoldDB" id="A0A2T2NFJ1"/>
<keyword evidence="3" id="KW-1185">Reference proteome</keyword>